<protein>
    <submittedName>
        <fullName evidence="2">Maltooligosyl trehalose synthase</fullName>
    </submittedName>
</protein>
<dbReference type="Proteomes" id="UP000287247">
    <property type="component" value="Unassembled WGS sequence"/>
</dbReference>
<keyword evidence="3" id="KW-1185">Reference proteome</keyword>
<keyword evidence="1" id="KW-0472">Membrane</keyword>
<gene>
    <name evidence="2" type="ORF">AsFPU1_0637</name>
</gene>
<accession>A0A401IDD8</accession>
<feature type="transmembrane region" description="Helical" evidence="1">
    <location>
        <begin position="57"/>
        <end position="74"/>
    </location>
</feature>
<evidence type="ECO:0000313" key="2">
    <source>
        <dbReference type="EMBL" id="GBF79244.1"/>
    </source>
</evidence>
<evidence type="ECO:0000256" key="1">
    <source>
        <dbReference type="SAM" id="Phobius"/>
    </source>
</evidence>
<dbReference type="AlphaFoldDB" id="A0A401IDD8"/>
<keyword evidence="1" id="KW-1133">Transmembrane helix</keyword>
<dbReference type="EMBL" id="BDQK01000001">
    <property type="protein sequence ID" value="GBF79244.1"/>
    <property type="molecule type" value="Genomic_DNA"/>
</dbReference>
<keyword evidence="1" id="KW-0812">Transmembrane</keyword>
<proteinExistence type="predicted"/>
<name>A0A401IDD8_APHSA</name>
<dbReference type="RefSeq" id="WP_124977745.1">
    <property type="nucleotide sequence ID" value="NZ_BDQK01000001.1"/>
</dbReference>
<sequence length="152" mass="16895">MIQSLIITLIIAVSFVYPGNTNWLLGLSITTFLTLIGNVCCGLAISSFVQNPNEANSILPLILLAQTVFAGVLFELKGKVEILANSMLSRWSIRAYGSLVDIQSLVHPNLKDTFDIYVANNNNLMLSWFSLIGLSLLYLGFSYWQLKGKKEY</sequence>
<evidence type="ECO:0000313" key="3">
    <source>
        <dbReference type="Proteomes" id="UP000287247"/>
    </source>
</evidence>
<feature type="transmembrane region" description="Helical" evidence="1">
    <location>
        <begin position="24"/>
        <end position="45"/>
    </location>
</feature>
<reference evidence="3" key="1">
    <citation type="submission" date="2017-05" db="EMBL/GenBank/DDBJ databases">
        <title>Physiological properties and genetic analysis related to exopolysaccharide production of fresh-water unicellular cyanobacterium Aphanothece sacrum, Suizenji Nori, that has been cultured as a food source in Japan.</title>
        <authorList>
            <person name="Kanesaki Y."/>
            <person name="Yoshikawa S."/>
            <person name="Ohki K."/>
        </authorList>
    </citation>
    <scope>NUCLEOTIDE SEQUENCE [LARGE SCALE GENOMIC DNA]</scope>
    <source>
        <strain evidence="3">FPU1</strain>
    </source>
</reference>
<organism evidence="2 3">
    <name type="scientific">Aphanothece sacrum FPU1</name>
    <dbReference type="NCBI Taxonomy" id="1920663"/>
    <lineage>
        <taxon>Bacteria</taxon>
        <taxon>Bacillati</taxon>
        <taxon>Cyanobacteriota</taxon>
        <taxon>Cyanophyceae</taxon>
        <taxon>Oscillatoriophycideae</taxon>
        <taxon>Chroococcales</taxon>
        <taxon>Aphanothecaceae</taxon>
        <taxon>Aphanothece</taxon>
    </lineage>
</organism>
<comment type="caution">
    <text evidence="2">The sequence shown here is derived from an EMBL/GenBank/DDBJ whole genome shotgun (WGS) entry which is preliminary data.</text>
</comment>
<feature type="transmembrane region" description="Helical" evidence="1">
    <location>
        <begin position="125"/>
        <end position="146"/>
    </location>
</feature>